<reference evidence="3" key="1">
    <citation type="submission" date="2018-06" db="EMBL/GenBank/DDBJ databases">
        <authorList>
            <consortium name="Pathogen Informatics"/>
        </authorList>
    </citation>
    <scope>NUCLEOTIDE SEQUENCE [LARGE SCALE GENOMIC DNA]</scope>
    <source>
        <strain evidence="3">NCTC10132</strain>
    </source>
</reference>
<sequence>MVPIILRSVIILPIYILIISSILPVLIFLKKTIVKDVSYY</sequence>
<name>A0A3B0Q9J9_9BACT</name>
<dbReference type="EMBL" id="LS991951">
    <property type="protein sequence ID" value="SYV96753.1"/>
    <property type="molecule type" value="Genomic_DNA"/>
</dbReference>
<dbReference type="AlphaFoldDB" id="A0A3B0Q9J9"/>
<evidence type="ECO:0000313" key="2">
    <source>
        <dbReference type="EMBL" id="SYV96753.1"/>
    </source>
</evidence>
<organism evidence="2 3">
    <name type="scientific">Mycoplasmopsis edwardii</name>
    <dbReference type="NCBI Taxonomy" id="53558"/>
    <lineage>
        <taxon>Bacteria</taxon>
        <taxon>Bacillati</taxon>
        <taxon>Mycoplasmatota</taxon>
        <taxon>Mycoplasmoidales</taxon>
        <taxon>Metamycoplasmataceae</taxon>
        <taxon>Mycoplasmopsis</taxon>
    </lineage>
</organism>
<evidence type="ECO:0000256" key="1">
    <source>
        <dbReference type="SAM" id="Phobius"/>
    </source>
</evidence>
<protein>
    <submittedName>
        <fullName evidence="2">Uncharacterized protein</fullName>
    </submittedName>
</protein>
<evidence type="ECO:0000313" key="3">
    <source>
        <dbReference type="Proteomes" id="UP000257559"/>
    </source>
</evidence>
<keyword evidence="1" id="KW-1133">Transmembrane helix</keyword>
<dbReference type="Proteomes" id="UP000257559">
    <property type="component" value="Chromosome"/>
</dbReference>
<feature type="transmembrane region" description="Helical" evidence="1">
    <location>
        <begin position="6"/>
        <end position="29"/>
    </location>
</feature>
<accession>A0A3B0Q9J9</accession>
<keyword evidence="1" id="KW-0472">Membrane</keyword>
<keyword evidence="3" id="KW-1185">Reference proteome</keyword>
<gene>
    <name evidence="2" type="ORF">NCTC10132_00086</name>
</gene>
<keyword evidence="1" id="KW-0812">Transmembrane</keyword>
<dbReference type="KEGG" id="medw:NCTC10132_00086"/>
<proteinExistence type="predicted"/>